<dbReference type="InterPro" id="IPR044059">
    <property type="entry name" value="Csn1/TTC4_wheel"/>
</dbReference>
<comment type="caution">
    <text evidence="6">The sequence shown here is derived from an EMBL/GenBank/DDBJ whole genome shotgun (WGS) entry which is preliminary data.</text>
</comment>
<evidence type="ECO:0000256" key="2">
    <source>
        <dbReference type="ARBA" id="ARBA00022803"/>
    </source>
</evidence>
<dbReference type="PANTHER" id="PTHR46035:SF1">
    <property type="entry name" value="TETRATRICOPEPTIDE REPEAT PROTEIN 4"/>
    <property type="match status" value="1"/>
</dbReference>
<accession>A0AAV5SLC3</accession>
<proteinExistence type="inferred from homology"/>
<dbReference type="AlphaFoldDB" id="A0AAV5SLC3"/>
<dbReference type="GO" id="GO:0051879">
    <property type="term" value="F:Hsp90 protein binding"/>
    <property type="evidence" value="ECO:0007669"/>
    <property type="project" value="InterPro"/>
</dbReference>
<dbReference type="GO" id="GO:0030544">
    <property type="term" value="F:Hsp70 protein binding"/>
    <property type="evidence" value="ECO:0007669"/>
    <property type="project" value="TreeGrafter"/>
</dbReference>
<dbReference type="SMART" id="SM00028">
    <property type="entry name" value="TPR"/>
    <property type="match status" value="2"/>
</dbReference>
<evidence type="ECO:0000313" key="7">
    <source>
        <dbReference type="Proteomes" id="UP001432027"/>
    </source>
</evidence>
<name>A0AAV5SLC3_9BILA</name>
<evidence type="ECO:0000256" key="4">
    <source>
        <dbReference type="SAM" id="Coils"/>
    </source>
</evidence>
<keyword evidence="4" id="KW-0175">Coiled coil</keyword>
<evidence type="ECO:0000313" key="6">
    <source>
        <dbReference type="EMBL" id="GMS82928.1"/>
    </source>
</evidence>
<feature type="domain" description="Cns1/TTC4 wheel" evidence="5">
    <location>
        <begin position="297"/>
        <end position="400"/>
    </location>
</feature>
<dbReference type="InterPro" id="IPR011990">
    <property type="entry name" value="TPR-like_helical_dom_sf"/>
</dbReference>
<keyword evidence="1" id="KW-0677">Repeat</keyword>
<comment type="similarity">
    <text evidence="3">Belongs to the TTC4 family.</text>
</comment>
<dbReference type="InterPro" id="IPR019734">
    <property type="entry name" value="TPR_rpt"/>
</dbReference>
<dbReference type="SUPFAM" id="SSF48452">
    <property type="entry name" value="TPR-like"/>
    <property type="match status" value="1"/>
</dbReference>
<dbReference type="EMBL" id="BTSX01000002">
    <property type="protein sequence ID" value="GMS82928.1"/>
    <property type="molecule type" value="Genomic_DNA"/>
</dbReference>
<organism evidence="6 7">
    <name type="scientific">Pristionchus entomophagus</name>
    <dbReference type="NCBI Taxonomy" id="358040"/>
    <lineage>
        <taxon>Eukaryota</taxon>
        <taxon>Metazoa</taxon>
        <taxon>Ecdysozoa</taxon>
        <taxon>Nematoda</taxon>
        <taxon>Chromadorea</taxon>
        <taxon>Rhabditida</taxon>
        <taxon>Rhabditina</taxon>
        <taxon>Diplogasteromorpha</taxon>
        <taxon>Diplogasteroidea</taxon>
        <taxon>Neodiplogasteridae</taxon>
        <taxon>Pristionchus</taxon>
    </lineage>
</organism>
<keyword evidence="2" id="KW-0802">TPR repeat</keyword>
<keyword evidence="7" id="KW-1185">Reference proteome</keyword>
<evidence type="ECO:0000256" key="1">
    <source>
        <dbReference type="ARBA" id="ARBA00022737"/>
    </source>
</evidence>
<dbReference type="GO" id="GO:0006457">
    <property type="term" value="P:protein folding"/>
    <property type="evidence" value="ECO:0007669"/>
    <property type="project" value="TreeGrafter"/>
</dbReference>
<gene>
    <name evidence="6" type="ORF">PENTCL1PPCAC_5103</name>
</gene>
<dbReference type="Proteomes" id="UP001432027">
    <property type="component" value="Unassembled WGS sequence"/>
</dbReference>
<evidence type="ECO:0000259" key="5">
    <source>
        <dbReference type="Pfam" id="PF18972"/>
    </source>
</evidence>
<dbReference type="Pfam" id="PF18972">
    <property type="entry name" value="Wheel"/>
    <property type="match status" value="1"/>
</dbReference>
<dbReference type="GO" id="GO:0005829">
    <property type="term" value="C:cytosol"/>
    <property type="evidence" value="ECO:0007669"/>
    <property type="project" value="TreeGrafter"/>
</dbReference>
<dbReference type="CDD" id="cd21377">
    <property type="entry name" value="CTWD_Cns1-like"/>
    <property type="match status" value="1"/>
</dbReference>
<reference evidence="6" key="1">
    <citation type="submission" date="2023-10" db="EMBL/GenBank/DDBJ databases">
        <title>Genome assembly of Pristionchus species.</title>
        <authorList>
            <person name="Yoshida K."/>
            <person name="Sommer R.J."/>
        </authorList>
    </citation>
    <scope>NUCLEOTIDE SEQUENCE</scope>
    <source>
        <strain evidence="6">RS0144</strain>
    </source>
</reference>
<feature type="non-terminal residue" evidence="6">
    <location>
        <position position="1"/>
    </location>
</feature>
<dbReference type="GO" id="GO:0005634">
    <property type="term" value="C:nucleus"/>
    <property type="evidence" value="ECO:0007669"/>
    <property type="project" value="TreeGrafter"/>
</dbReference>
<feature type="coiled-coil region" evidence="4">
    <location>
        <begin position="213"/>
        <end position="258"/>
    </location>
</feature>
<protein>
    <recommendedName>
        <fullName evidence="5">Cns1/TTC4 wheel domain-containing protein</fullName>
    </recommendedName>
</protein>
<dbReference type="Gene3D" id="1.25.40.10">
    <property type="entry name" value="Tetratricopeptide repeat domain"/>
    <property type="match status" value="1"/>
</dbReference>
<dbReference type="PANTHER" id="PTHR46035">
    <property type="entry name" value="TETRATRICOPEPTIDE REPEAT PROTEIN 4"/>
    <property type="match status" value="1"/>
</dbReference>
<sequence length="415" mass="47966">LEMATKAKMSEEERAELAQKLDNDLDAFMADMATKRQGEQKEKKEFDFEQWSRELDEHPAFMKNADDLAKAANGQYGETIQALQALKYDHGETEEEKKETAEGHKLEGNKHFKLQKYRWASEAYTNGIKVMCSDRALNSVLYQNRAAAQARIGNKRSAIKDCATARKFDPQNLKAVIRGAECLLELGYASDTLQWIDAALKTYDVVDDGEPLLKTVADLRAKAEKEEEREERDRRKKRAEFAKELVEKKKLLEALSARNLNFAPRLPFNKPELFEWSLIEVNMPQLHDHQRVSFNEEGNLMWPLLIQYPEVGQTDVMTECDETTMVGTLLQEVLSSPAEWDPDHKFKMDAVSFFVSDQYEEYLMEVYPWTSFKEAFSYPGYQIKQGLPVLMIVTNEHRDKKFKQIEEGTNKFTTL</sequence>
<evidence type="ECO:0000256" key="3">
    <source>
        <dbReference type="ARBA" id="ARBA00023602"/>
    </source>
</evidence>